<keyword evidence="3" id="KW-1185">Reference proteome</keyword>
<reference evidence="4" key="1">
    <citation type="submission" date="2020-01" db="EMBL/GenBank/DDBJ databases">
        <authorList>
            <consortium name="DOE Joint Genome Institute"/>
            <person name="Haridas S."/>
            <person name="Albert R."/>
            <person name="Binder M."/>
            <person name="Bloem J."/>
            <person name="Labutti K."/>
            <person name="Salamov A."/>
            <person name="Andreopoulos B."/>
            <person name="Baker S.E."/>
            <person name="Barry K."/>
            <person name="Bills G."/>
            <person name="Bluhm B.H."/>
            <person name="Cannon C."/>
            <person name="Castanera R."/>
            <person name="Culley D.E."/>
            <person name="Daum C."/>
            <person name="Ezra D."/>
            <person name="Gonzalez J.B."/>
            <person name="Henrissat B."/>
            <person name="Kuo A."/>
            <person name="Liang C."/>
            <person name="Lipzen A."/>
            <person name="Lutzoni F."/>
            <person name="Magnuson J."/>
            <person name="Mondo S."/>
            <person name="Nolan M."/>
            <person name="Ohm R."/>
            <person name="Pangilinan J."/>
            <person name="Park H.-J."/>
            <person name="Ramirez L."/>
            <person name="Alfaro M."/>
            <person name="Sun H."/>
            <person name="Tritt A."/>
            <person name="Yoshinaga Y."/>
            <person name="Zwiers L.-H."/>
            <person name="Turgeon B.G."/>
            <person name="Goodwin S.B."/>
            <person name="Spatafora J.W."/>
            <person name="Crous P.W."/>
            <person name="Grigoriev I.V."/>
        </authorList>
    </citation>
    <scope>NUCLEOTIDE SEQUENCE</scope>
    <source>
        <strain evidence="4">CBS 342.82</strain>
    </source>
</reference>
<sequence>MALAGQTITIVNKSGKIVKSSKHLVNVFNEAKLAYNEKKAELKAQRDAYFATQDAERILRKKVEVMTIADEDEVRSNQRQHQRHSDKQHKPSPLQKEVPGAPEGDNEPIIKELSRRHTDGMALAYSNKHKPKRAASLDGIDMDLAYGYLPPPLPTKKTEDELELRTKMTALQTLLDECNCVQHSVIATIENLQKNPEALAAVALTLGEISNVAMKMAPGALASMKTAFPAIIALLASPQFAIAAGVGVGVTIIAFGGYKIIKKIQARNEEARQLEEGVAMRQITEEPAEVLEEELVDELREISSIEKWRRGIADAELGSLGTSVDGEFITPHATRTLVEEGRLTEADLKPPSSEAGRFHRRRKAKSTVSSKSKAPKSATGTTKTKAIAPKGASGIRMLFKGHSA</sequence>
<proteinExistence type="predicted"/>
<organism evidence="4">
    <name type="scientific">Dissoconium aciculare CBS 342.82</name>
    <dbReference type="NCBI Taxonomy" id="1314786"/>
    <lineage>
        <taxon>Eukaryota</taxon>
        <taxon>Fungi</taxon>
        <taxon>Dikarya</taxon>
        <taxon>Ascomycota</taxon>
        <taxon>Pezizomycotina</taxon>
        <taxon>Dothideomycetes</taxon>
        <taxon>Dothideomycetidae</taxon>
        <taxon>Mycosphaerellales</taxon>
        <taxon>Dissoconiaceae</taxon>
        <taxon>Dissoconium</taxon>
    </lineage>
</organism>
<reference evidence="4" key="3">
    <citation type="submission" date="2025-08" db="UniProtKB">
        <authorList>
            <consortium name="RefSeq"/>
        </authorList>
    </citation>
    <scope>IDENTIFICATION</scope>
    <source>
        <strain evidence="4">CBS 342.82</strain>
    </source>
</reference>
<keyword evidence="2" id="KW-1133">Transmembrane helix</keyword>
<evidence type="ECO:0000313" key="4">
    <source>
        <dbReference type="RefSeq" id="XP_033460658.1"/>
    </source>
</evidence>
<name>A0A6J3M9Y6_9PEZI</name>
<dbReference type="RefSeq" id="XP_033460658.1">
    <property type="nucleotide sequence ID" value="XM_033602529.1"/>
</dbReference>
<gene>
    <name evidence="4" type="ORF">K489DRAFT_355793</name>
</gene>
<evidence type="ECO:0000256" key="2">
    <source>
        <dbReference type="SAM" id="Phobius"/>
    </source>
</evidence>
<keyword evidence="2" id="KW-0812">Transmembrane</keyword>
<accession>A0A6J3M9Y6</accession>
<dbReference type="AlphaFoldDB" id="A0A6J3M9Y6"/>
<dbReference type="GeneID" id="54360329"/>
<feature type="transmembrane region" description="Helical" evidence="2">
    <location>
        <begin position="240"/>
        <end position="258"/>
    </location>
</feature>
<feature type="region of interest" description="Disordered" evidence="1">
    <location>
        <begin position="70"/>
        <end position="108"/>
    </location>
</feature>
<keyword evidence="2" id="KW-0472">Membrane</keyword>
<evidence type="ECO:0000313" key="3">
    <source>
        <dbReference type="Proteomes" id="UP000504637"/>
    </source>
</evidence>
<reference evidence="4" key="2">
    <citation type="submission" date="2020-04" db="EMBL/GenBank/DDBJ databases">
        <authorList>
            <consortium name="NCBI Genome Project"/>
        </authorList>
    </citation>
    <scope>NUCLEOTIDE SEQUENCE</scope>
    <source>
        <strain evidence="4">CBS 342.82</strain>
    </source>
</reference>
<dbReference type="OrthoDB" id="5402307at2759"/>
<protein>
    <submittedName>
        <fullName evidence="4">Uncharacterized protein</fullName>
    </submittedName>
</protein>
<feature type="region of interest" description="Disordered" evidence="1">
    <location>
        <begin position="343"/>
        <end position="404"/>
    </location>
</feature>
<feature type="compositionally biased region" description="Low complexity" evidence="1">
    <location>
        <begin position="366"/>
        <end position="392"/>
    </location>
</feature>
<dbReference type="Proteomes" id="UP000504637">
    <property type="component" value="Unplaced"/>
</dbReference>
<evidence type="ECO:0000256" key="1">
    <source>
        <dbReference type="SAM" id="MobiDB-lite"/>
    </source>
</evidence>